<dbReference type="AlphaFoldDB" id="A0A261VCW0"/>
<proteinExistence type="predicted"/>
<organism evidence="3 4">
    <name type="scientific">Bordetella genomosp. 12</name>
    <dbReference type="NCBI Taxonomy" id="463035"/>
    <lineage>
        <taxon>Bacteria</taxon>
        <taxon>Pseudomonadati</taxon>
        <taxon>Pseudomonadota</taxon>
        <taxon>Betaproteobacteria</taxon>
        <taxon>Burkholderiales</taxon>
        <taxon>Alcaligenaceae</taxon>
        <taxon>Bordetella</taxon>
    </lineage>
</organism>
<feature type="domain" description="FecR protein" evidence="1">
    <location>
        <begin position="126"/>
        <end position="222"/>
    </location>
</feature>
<dbReference type="GO" id="GO:0016989">
    <property type="term" value="F:sigma factor antagonist activity"/>
    <property type="evidence" value="ECO:0007669"/>
    <property type="project" value="TreeGrafter"/>
</dbReference>
<dbReference type="Pfam" id="PF04773">
    <property type="entry name" value="FecR"/>
    <property type="match status" value="1"/>
</dbReference>
<dbReference type="Pfam" id="PF16220">
    <property type="entry name" value="DUF4880"/>
    <property type="match status" value="1"/>
</dbReference>
<dbReference type="PANTHER" id="PTHR30273:SF2">
    <property type="entry name" value="PROTEIN FECR"/>
    <property type="match status" value="1"/>
</dbReference>
<dbReference type="PIRSF" id="PIRSF018266">
    <property type="entry name" value="FecR"/>
    <property type="match status" value="1"/>
</dbReference>
<protein>
    <submittedName>
        <fullName evidence="3">Iron dicitrate transport regulator FecR</fullName>
    </submittedName>
</protein>
<dbReference type="PANTHER" id="PTHR30273">
    <property type="entry name" value="PERIPLASMIC SIGNAL SENSOR AND SIGMA FACTOR ACTIVATOR FECR-RELATED"/>
    <property type="match status" value="1"/>
</dbReference>
<dbReference type="OrthoDB" id="1100567at2"/>
<evidence type="ECO:0000259" key="2">
    <source>
        <dbReference type="Pfam" id="PF16220"/>
    </source>
</evidence>
<evidence type="ECO:0000259" key="1">
    <source>
        <dbReference type="Pfam" id="PF04773"/>
    </source>
</evidence>
<dbReference type="InterPro" id="IPR012373">
    <property type="entry name" value="Ferrdict_sens_TM"/>
</dbReference>
<evidence type="ECO:0000313" key="4">
    <source>
        <dbReference type="Proteomes" id="UP000216429"/>
    </source>
</evidence>
<feature type="domain" description="FecR N-terminal" evidence="2">
    <location>
        <begin position="22"/>
        <end position="63"/>
    </location>
</feature>
<evidence type="ECO:0000313" key="3">
    <source>
        <dbReference type="EMBL" id="OZI71978.1"/>
    </source>
</evidence>
<comment type="caution">
    <text evidence="3">The sequence shown here is derived from an EMBL/GenBank/DDBJ whole genome shotgun (WGS) entry which is preliminary data.</text>
</comment>
<dbReference type="InterPro" id="IPR032623">
    <property type="entry name" value="FecR_N"/>
</dbReference>
<dbReference type="InterPro" id="IPR006860">
    <property type="entry name" value="FecR"/>
</dbReference>
<keyword evidence="4" id="KW-1185">Reference proteome</keyword>
<dbReference type="Gene3D" id="2.60.120.1440">
    <property type="match status" value="1"/>
</dbReference>
<dbReference type="RefSeq" id="WP_094816029.1">
    <property type="nucleotide sequence ID" value="NZ_NEVU01000003.1"/>
</dbReference>
<reference evidence="4" key="1">
    <citation type="submission" date="2017-05" db="EMBL/GenBank/DDBJ databases">
        <title>Complete and WGS of Bordetella genogroups.</title>
        <authorList>
            <person name="Spilker T."/>
            <person name="Lipuma J."/>
        </authorList>
    </citation>
    <scope>NUCLEOTIDE SEQUENCE [LARGE SCALE GENOMIC DNA]</scope>
    <source>
        <strain evidence="4">AU6712</strain>
    </source>
</reference>
<accession>A0A261VCW0</accession>
<sequence>MPINKTALTLPCGRVISRATADAAADWLTLLMSGETGEAEHQRWLQWRQAHPDHEAAWQHIESIAGRMKSLEREPAYAALSFYGPAEKPASASRRRAARMLLWGGMACGLGVMASRTSTWKAGLADYRSSTGERREITLEDGTRLTLNTASAVNLNFNAQQRQILLIEGEIMVATRHQPGQADRRPLMVETAQGSIRSLGTRFTVRQYNELTAVAVLESAVEITPWAGGGSARLLQAGEQAQFSREAVDPPRALDEHAAAWTRGYLIADEQRLADFLEEVGRYRRGVLRVDPAVADLRLSGVFPLADTDRILDTLSRVLPVAVQRRTRFWATIVPAE</sequence>
<dbReference type="EMBL" id="NEVU01000003">
    <property type="protein sequence ID" value="OZI71978.1"/>
    <property type="molecule type" value="Genomic_DNA"/>
</dbReference>
<name>A0A261VCW0_9BORD</name>
<dbReference type="Proteomes" id="UP000216429">
    <property type="component" value="Unassembled WGS sequence"/>
</dbReference>
<gene>
    <name evidence="3" type="ORF">CAL22_19560</name>
</gene>